<name>A0A2R6WJC1_MARPO</name>
<dbReference type="EMBL" id="KZ772756">
    <property type="protein sequence ID" value="PTQ33942.1"/>
    <property type="molecule type" value="Genomic_DNA"/>
</dbReference>
<accession>A0A2R6WJC1</accession>
<gene>
    <name evidence="2" type="ORF">MARPO_0084s0031</name>
</gene>
<keyword evidence="3" id="KW-1185">Reference proteome</keyword>
<keyword evidence="1" id="KW-0812">Transmembrane</keyword>
<sequence>MSLVRSFSKWLLKGRTKEKHDGVQSEDMEANHDVASTPAELQRKRYRKFFASFGCALLGILLFILFTFGHKIDISFRPKRPELLQHPPVKTFYDPRALRPNEMPNATTNQQQRFLLSRSRENFPKEESAEPVHQEKAKLVNSQQKVAQRIYMERRRPNRHIPVIRYHPKYVITNTNDDFDDHDEIIM</sequence>
<protein>
    <submittedName>
        <fullName evidence="2">Uncharacterized protein</fullName>
    </submittedName>
</protein>
<evidence type="ECO:0000313" key="3">
    <source>
        <dbReference type="Proteomes" id="UP000244005"/>
    </source>
</evidence>
<evidence type="ECO:0000313" key="2">
    <source>
        <dbReference type="EMBL" id="PTQ33942.1"/>
    </source>
</evidence>
<proteinExistence type="predicted"/>
<keyword evidence="1" id="KW-0472">Membrane</keyword>
<feature type="transmembrane region" description="Helical" evidence="1">
    <location>
        <begin position="49"/>
        <end position="69"/>
    </location>
</feature>
<dbReference type="Gramene" id="Mp5g17810.2">
    <property type="protein sequence ID" value="Mp5g17810.2.cds"/>
    <property type="gene ID" value="Mp5g17810"/>
</dbReference>
<dbReference type="AlphaFoldDB" id="A0A2R6WJC1"/>
<reference evidence="3" key="1">
    <citation type="journal article" date="2017" name="Cell">
        <title>Insights into land plant evolution garnered from the Marchantia polymorpha genome.</title>
        <authorList>
            <person name="Bowman J.L."/>
            <person name="Kohchi T."/>
            <person name="Yamato K.T."/>
            <person name="Jenkins J."/>
            <person name="Shu S."/>
            <person name="Ishizaki K."/>
            <person name="Yamaoka S."/>
            <person name="Nishihama R."/>
            <person name="Nakamura Y."/>
            <person name="Berger F."/>
            <person name="Adam C."/>
            <person name="Aki S.S."/>
            <person name="Althoff F."/>
            <person name="Araki T."/>
            <person name="Arteaga-Vazquez M.A."/>
            <person name="Balasubrmanian S."/>
            <person name="Barry K."/>
            <person name="Bauer D."/>
            <person name="Boehm C.R."/>
            <person name="Briginshaw L."/>
            <person name="Caballero-Perez J."/>
            <person name="Catarino B."/>
            <person name="Chen F."/>
            <person name="Chiyoda S."/>
            <person name="Chovatia M."/>
            <person name="Davies K.M."/>
            <person name="Delmans M."/>
            <person name="Demura T."/>
            <person name="Dierschke T."/>
            <person name="Dolan L."/>
            <person name="Dorantes-Acosta A.E."/>
            <person name="Eklund D.M."/>
            <person name="Florent S.N."/>
            <person name="Flores-Sandoval E."/>
            <person name="Fujiyama A."/>
            <person name="Fukuzawa H."/>
            <person name="Galik B."/>
            <person name="Grimanelli D."/>
            <person name="Grimwood J."/>
            <person name="Grossniklaus U."/>
            <person name="Hamada T."/>
            <person name="Haseloff J."/>
            <person name="Hetherington A.J."/>
            <person name="Higo A."/>
            <person name="Hirakawa Y."/>
            <person name="Hundley H.N."/>
            <person name="Ikeda Y."/>
            <person name="Inoue K."/>
            <person name="Inoue S.I."/>
            <person name="Ishida S."/>
            <person name="Jia Q."/>
            <person name="Kakita M."/>
            <person name="Kanazawa T."/>
            <person name="Kawai Y."/>
            <person name="Kawashima T."/>
            <person name="Kennedy M."/>
            <person name="Kinose K."/>
            <person name="Kinoshita T."/>
            <person name="Kohara Y."/>
            <person name="Koide E."/>
            <person name="Komatsu K."/>
            <person name="Kopischke S."/>
            <person name="Kubo M."/>
            <person name="Kyozuka J."/>
            <person name="Lagercrantz U."/>
            <person name="Lin S.S."/>
            <person name="Lindquist E."/>
            <person name="Lipzen A.M."/>
            <person name="Lu C.W."/>
            <person name="De Luna E."/>
            <person name="Martienssen R.A."/>
            <person name="Minamino N."/>
            <person name="Mizutani M."/>
            <person name="Mizutani M."/>
            <person name="Mochizuki N."/>
            <person name="Monte I."/>
            <person name="Mosher R."/>
            <person name="Nagasaki H."/>
            <person name="Nakagami H."/>
            <person name="Naramoto S."/>
            <person name="Nishitani K."/>
            <person name="Ohtani M."/>
            <person name="Okamoto T."/>
            <person name="Okumura M."/>
            <person name="Phillips J."/>
            <person name="Pollak B."/>
            <person name="Reinders A."/>
            <person name="Rovekamp M."/>
            <person name="Sano R."/>
            <person name="Sawa S."/>
            <person name="Schmid M.W."/>
            <person name="Shirakawa M."/>
            <person name="Solano R."/>
            <person name="Spunde A."/>
            <person name="Suetsugu N."/>
            <person name="Sugano S."/>
            <person name="Sugiyama A."/>
            <person name="Sun R."/>
            <person name="Suzuki Y."/>
            <person name="Takenaka M."/>
            <person name="Takezawa D."/>
            <person name="Tomogane H."/>
            <person name="Tsuzuki M."/>
            <person name="Ueda T."/>
            <person name="Umeda M."/>
            <person name="Ward J.M."/>
            <person name="Watanabe Y."/>
            <person name="Yazaki K."/>
            <person name="Yokoyama R."/>
            <person name="Yoshitake Y."/>
            <person name="Yotsui I."/>
            <person name="Zachgo S."/>
            <person name="Schmutz J."/>
        </authorList>
    </citation>
    <scope>NUCLEOTIDE SEQUENCE [LARGE SCALE GENOMIC DNA]</scope>
    <source>
        <strain evidence="3">Tak-1</strain>
    </source>
</reference>
<keyword evidence="1" id="KW-1133">Transmembrane helix</keyword>
<dbReference type="Proteomes" id="UP000244005">
    <property type="component" value="Unassembled WGS sequence"/>
</dbReference>
<evidence type="ECO:0000256" key="1">
    <source>
        <dbReference type="SAM" id="Phobius"/>
    </source>
</evidence>
<organism evidence="2 3">
    <name type="scientific">Marchantia polymorpha</name>
    <name type="common">Common liverwort</name>
    <name type="synonym">Marchantia aquatica</name>
    <dbReference type="NCBI Taxonomy" id="3197"/>
    <lineage>
        <taxon>Eukaryota</taxon>
        <taxon>Viridiplantae</taxon>
        <taxon>Streptophyta</taxon>
        <taxon>Embryophyta</taxon>
        <taxon>Marchantiophyta</taxon>
        <taxon>Marchantiopsida</taxon>
        <taxon>Marchantiidae</taxon>
        <taxon>Marchantiales</taxon>
        <taxon>Marchantiaceae</taxon>
        <taxon>Marchantia</taxon>
    </lineage>
</organism>